<keyword evidence="7" id="KW-0547">Nucleotide-binding</keyword>
<organism evidence="17 18">
    <name type="scientific">Leucocoprinus birnbaumii</name>
    <dbReference type="NCBI Taxonomy" id="56174"/>
    <lineage>
        <taxon>Eukaryota</taxon>
        <taxon>Fungi</taxon>
        <taxon>Dikarya</taxon>
        <taxon>Basidiomycota</taxon>
        <taxon>Agaricomycotina</taxon>
        <taxon>Agaricomycetes</taxon>
        <taxon>Agaricomycetidae</taxon>
        <taxon>Agaricales</taxon>
        <taxon>Agaricineae</taxon>
        <taxon>Agaricaceae</taxon>
        <taxon>Leucocoprinus</taxon>
    </lineage>
</organism>
<dbReference type="InterPro" id="IPR004523">
    <property type="entry name" value="Asp-tRNA_synthase_2"/>
</dbReference>
<protein>
    <recommendedName>
        <fullName evidence="4">Aspartate--tRNA ligase, cytoplasmic</fullName>
        <ecNumber evidence="3">6.1.1.12</ecNumber>
    </recommendedName>
    <alternativeName>
        <fullName evidence="11">Aspartyl-tRNA synthetase</fullName>
    </alternativeName>
    <alternativeName>
        <fullName evidence="13">Probable aspartate--tRNA ligase, cytoplasmic</fullName>
    </alternativeName>
</protein>
<evidence type="ECO:0000256" key="15">
    <source>
        <dbReference type="SAM" id="Phobius"/>
    </source>
</evidence>
<dbReference type="GO" id="GO:0005524">
    <property type="term" value="F:ATP binding"/>
    <property type="evidence" value="ECO:0007669"/>
    <property type="project" value="UniProtKB-KW"/>
</dbReference>
<evidence type="ECO:0000256" key="10">
    <source>
        <dbReference type="ARBA" id="ARBA00023146"/>
    </source>
</evidence>
<keyword evidence="15" id="KW-0472">Membrane</keyword>
<evidence type="ECO:0000256" key="4">
    <source>
        <dbReference type="ARBA" id="ARBA00018853"/>
    </source>
</evidence>
<dbReference type="InterPro" id="IPR045864">
    <property type="entry name" value="aa-tRNA-synth_II/BPL/LPL"/>
</dbReference>
<evidence type="ECO:0000256" key="9">
    <source>
        <dbReference type="ARBA" id="ARBA00022917"/>
    </source>
</evidence>
<dbReference type="InterPro" id="IPR004364">
    <property type="entry name" value="Aa-tRNA-synt_II"/>
</dbReference>
<evidence type="ECO:0000313" key="18">
    <source>
        <dbReference type="Proteomes" id="UP001213000"/>
    </source>
</evidence>
<evidence type="ECO:0000256" key="12">
    <source>
        <dbReference type="ARBA" id="ARBA00047904"/>
    </source>
</evidence>
<keyword evidence="9" id="KW-0648">Protein biosynthesis</keyword>
<comment type="similarity">
    <text evidence="2">Belongs to the class-II aminoacyl-tRNA synthetase family. Type 2 subfamily.</text>
</comment>
<comment type="subcellular location">
    <subcellularLocation>
        <location evidence="1">Cytoplasm</location>
    </subcellularLocation>
</comment>
<keyword evidence="10" id="KW-0030">Aminoacyl-tRNA synthetase</keyword>
<dbReference type="InterPro" id="IPR004365">
    <property type="entry name" value="NA-bd_OB_tRNA"/>
</dbReference>
<evidence type="ECO:0000313" key="17">
    <source>
        <dbReference type="EMBL" id="KAJ3561855.1"/>
    </source>
</evidence>
<dbReference type="GO" id="GO:0004815">
    <property type="term" value="F:aspartate-tRNA ligase activity"/>
    <property type="evidence" value="ECO:0007669"/>
    <property type="project" value="UniProtKB-EC"/>
</dbReference>
<name>A0AAD5YMN0_9AGAR</name>
<dbReference type="InterPro" id="IPR012340">
    <property type="entry name" value="NA-bd_OB-fold"/>
</dbReference>
<feature type="transmembrane region" description="Helical" evidence="15">
    <location>
        <begin position="558"/>
        <end position="578"/>
    </location>
</feature>
<comment type="catalytic activity">
    <reaction evidence="12">
        <text>tRNA(Asp) + L-aspartate + ATP = L-aspartyl-tRNA(Asp) + AMP + diphosphate</text>
        <dbReference type="Rhea" id="RHEA:19649"/>
        <dbReference type="Rhea" id="RHEA-COMP:9660"/>
        <dbReference type="Rhea" id="RHEA-COMP:9678"/>
        <dbReference type="ChEBI" id="CHEBI:29991"/>
        <dbReference type="ChEBI" id="CHEBI:30616"/>
        <dbReference type="ChEBI" id="CHEBI:33019"/>
        <dbReference type="ChEBI" id="CHEBI:78442"/>
        <dbReference type="ChEBI" id="CHEBI:78516"/>
        <dbReference type="ChEBI" id="CHEBI:456215"/>
        <dbReference type="EC" id="6.1.1.12"/>
    </reaction>
</comment>
<keyword evidence="8" id="KW-0067">ATP-binding</keyword>
<comment type="caution">
    <text evidence="17">The sequence shown here is derived from an EMBL/GenBank/DDBJ whole genome shotgun (WGS) entry which is preliminary data.</text>
</comment>
<dbReference type="GO" id="GO:0017101">
    <property type="term" value="C:aminoacyl-tRNA synthetase multienzyme complex"/>
    <property type="evidence" value="ECO:0007669"/>
    <property type="project" value="TreeGrafter"/>
</dbReference>
<keyword evidence="15" id="KW-0812">Transmembrane</keyword>
<evidence type="ECO:0000256" key="8">
    <source>
        <dbReference type="ARBA" id="ARBA00022840"/>
    </source>
</evidence>
<dbReference type="FunFam" id="3.30.930.10:FF:000038">
    <property type="entry name" value="Aspartate--tRNA ligase"/>
    <property type="match status" value="1"/>
</dbReference>
<dbReference type="PANTHER" id="PTHR43450">
    <property type="entry name" value="ASPARTYL-TRNA SYNTHETASE"/>
    <property type="match status" value="1"/>
</dbReference>
<evidence type="ECO:0000256" key="5">
    <source>
        <dbReference type="ARBA" id="ARBA00022490"/>
    </source>
</evidence>
<feature type="domain" description="Aminoacyl-transfer RNA synthetases class-II family profile" evidence="16">
    <location>
        <begin position="232"/>
        <end position="582"/>
    </location>
</feature>
<keyword evidence="15" id="KW-1133">Transmembrane helix</keyword>
<feature type="region of interest" description="Disordered" evidence="14">
    <location>
        <begin position="614"/>
        <end position="692"/>
    </location>
</feature>
<evidence type="ECO:0000256" key="3">
    <source>
        <dbReference type="ARBA" id="ARBA00012841"/>
    </source>
</evidence>
<dbReference type="Pfam" id="PF00152">
    <property type="entry name" value="tRNA-synt_2"/>
    <property type="match status" value="1"/>
</dbReference>
<feature type="compositionally biased region" description="Basic residues" evidence="14">
    <location>
        <begin position="650"/>
        <end position="669"/>
    </location>
</feature>
<evidence type="ECO:0000256" key="6">
    <source>
        <dbReference type="ARBA" id="ARBA00022598"/>
    </source>
</evidence>
<dbReference type="Proteomes" id="UP001213000">
    <property type="component" value="Unassembled WGS sequence"/>
</dbReference>
<dbReference type="PROSITE" id="PS50862">
    <property type="entry name" value="AA_TRNA_LIGASE_II"/>
    <property type="match status" value="1"/>
</dbReference>
<evidence type="ECO:0000256" key="7">
    <source>
        <dbReference type="ARBA" id="ARBA00022741"/>
    </source>
</evidence>
<accession>A0AAD5YMN0</accession>
<dbReference type="PANTHER" id="PTHR43450:SF1">
    <property type="entry name" value="ASPARTATE--TRNA LIGASE, CYTOPLASMIC"/>
    <property type="match status" value="1"/>
</dbReference>
<dbReference type="GO" id="GO:0003723">
    <property type="term" value="F:RNA binding"/>
    <property type="evidence" value="ECO:0007669"/>
    <property type="project" value="TreeGrafter"/>
</dbReference>
<evidence type="ECO:0000256" key="2">
    <source>
        <dbReference type="ARBA" id="ARBA00005312"/>
    </source>
</evidence>
<dbReference type="EMBL" id="JANIEX010000944">
    <property type="protein sequence ID" value="KAJ3561855.1"/>
    <property type="molecule type" value="Genomic_DNA"/>
</dbReference>
<dbReference type="AlphaFoldDB" id="A0AAD5YMN0"/>
<dbReference type="Gene3D" id="3.30.930.10">
    <property type="entry name" value="Bira Bifunctional Protein, Domain 2"/>
    <property type="match status" value="1"/>
</dbReference>
<dbReference type="CDD" id="cd04320">
    <property type="entry name" value="AspRS_cyto_N"/>
    <property type="match status" value="1"/>
</dbReference>
<keyword evidence="6" id="KW-0436">Ligase</keyword>
<dbReference type="Pfam" id="PF01336">
    <property type="entry name" value="tRNA_anti-codon"/>
    <property type="match status" value="1"/>
</dbReference>
<gene>
    <name evidence="17" type="ORF">NP233_g9937</name>
</gene>
<evidence type="ECO:0000256" key="11">
    <source>
        <dbReference type="ARBA" id="ARBA00033155"/>
    </source>
</evidence>
<dbReference type="Gene3D" id="2.40.50.140">
    <property type="entry name" value="Nucleic acid-binding proteins"/>
    <property type="match status" value="1"/>
</dbReference>
<evidence type="ECO:0000259" key="16">
    <source>
        <dbReference type="PROSITE" id="PS50862"/>
    </source>
</evidence>
<dbReference type="SUPFAM" id="SSF50249">
    <property type="entry name" value="Nucleic acid-binding proteins"/>
    <property type="match status" value="1"/>
</dbReference>
<feature type="region of interest" description="Disordered" evidence="14">
    <location>
        <begin position="1"/>
        <end position="52"/>
    </location>
</feature>
<dbReference type="SUPFAM" id="SSF55681">
    <property type="entry name" value="Class II aaRS and biotin synthetases"/>
    <property type="match status" value="1"/>
</dbReference>
<dbReference type="FunFam" id="2.40.50.140:FF:000132">
    <property type="entry name" value="Aspartyl-tRNA synthetase, cytoplasmic"/>
    <property type="match status" value="1"/>
</dbReference>
<keyword evidence="18" id="KW-1185">Reference proteome</keyword>
<keyword evidence="5" id="KW-0963">Cytoplasm</keyword>
<reference evidence="17" key="1">
    <citation type="submission" date="2022-07" db="EMBL/GenBank/DDBJ databases">
        <title>Genome Sequence of Leucocoprinus birnbaumii.</title>
        <authorList>
            <person name="Buettner E."/>
        </authorList>
    </citation>
    <scope>NUCLEOTIDE SEQUENCE</scope>
    <source>
        <strain evidence="17">VT141</strain>
    </source>
</reference>
<dbReference type="GO" id="GO:0005829">
    <property type="term" value="C:cytosol"/>
    <property type="evidence" value="ECO:0007669"/>
    <property type="project" value="TreeGrafter"/>
</dbReference>
<dbReference type="InterPro" id="IPR006195">
    <property type="entry name" value="aa-tRNA-synth_II"/>
</dbReference>
<dbReference type="InterPro" id="IPR002312">
    <property type="entry name" value="Asp/Asn-tRNA-synth_IIb"/>
</dbReference>
<evidence type="ECO:0000256" key="14">
    <source>
        <dbReference type="SAM" id="MobiDB-lite"/>
    </source>
</evidence>
<dbReference type="NCBIfam" id="TIGR00458">
    <property type="entry name" value="aspS_nondisc"/>
    <property type="match status" value="1"/>
</dbReference>
<evidence type="ECO:0000256" key="13">
    <source>
        <dbReference type="ARBA" id="ARBA00070516"/>
    </source>
</evidence>
<dbReference type="EC" id="6.1.1.12" evidence="3"/>
<proteinExistence type="inferred from homology"/>
<dbReference type="PRINTS" id="PR01042">
    <property type="entry name" value="TRNASYNTHASP"/>
</dbReference>
<sequence length="736" mass="82503">MSEPQTTPIENADGPKGPSKSELKKQAKAAEKAKKAAEKAAKQQELEAQKAAAEPDFSMDFYGALPLNQSQTRTRRERVQLASLAGRHGETVLFRARIQTSRAQGSKMVFLNLRQGTESVQALAVVTPENISKQMVKWIAGLATESIVLVEGIVNKPPEPIKSATVSDAEVQVTQLHLISGIEGRLPFSLEDASRPDTETNDDEAQFNRVLLDTRLNNRVIDLRTQTNHAIFRLQAGISELFREYLHANRFTEIHSPKLQGAATESGASVFKVQYFKGNAYLAQSPQLAKQMAIAADFERVYEIGPVFRAENANTHRHMTEFVGLDLEMSIEEHYHEVLELLDGLFLHIFRGLRDRYTREIEAVRLQFPAEEFKWREGPEGTLRLTFKEAIDLLVEDGVPREELDDIDTTNEKRLGRIVRAKYETDYFIIDKFPLALRPFYTMPDPEDPTVSNSYDFFMRGEEILSGAQRIHDAQFLFKQHPTSLFVPKRPKTAGALMQKAVDPSLAMPIIERDATGDCPPELSNCQPAYITGSDPTQQEDGNPFGPINYGKPGPHRFIGIGMVAGLIFVALSCYLAFGRGPRRMFRKHCRCLGGRQDEEAVEQTSMKQVSVVLETKSSASYSDEEKPDGTRKSSNSIPVAQEAVDARSKSHRKRSSRSRSRSKHKKSGSRSVDGSMVHHAVAGSKDVDGELGNTVTGWEVDHRRGVRYEVRTPVDDQTDERLEVHLQKPALTYQR</sequence>
<feature type="compositionally biased region" description="Basic and acidic residues" evidence="14">
    <location>
        <begin position="19"/>
        <end position="48"/>
    </location>
</feature>
<evidence type="ECO:0000256" key="1">
    <source>
        <dbReference type="ARBA" id="ARBA00004496"/>
    </source>
</evidence>
<dbReference type="GO" id="GO:0006422">
    <property type="term" value="P:aspartyl-tRNA aminoacylation"/>
    <property type="evidence" value="ECO:0007669"/>
    <property type="project" value="InterPro"/>
</dbReference>